<dbReference type="FunFam" id="3.30.160.60:FF:000013">
    <property type="entry name" value="Putative zinc finger E-box-binding homeobox 2"/>
    <property type="match status" value="1"/>
</dbReference>
<dbReference type="InterPro" id="IPR050527">
    <property type="entry name" value="Snail/Krueppel_Znf"/>
</dbReference>
<dbReference type="OrthoDB" id="7491548at2759"/>
<evidence type="ECO:0000256" key="6">
    <source>
        <dbReference type="ARBA" id="ARBA00037948"/>
    </source>
</evidence>
<dbReference type="EMBL" id="JACMRX010000004">
    <property type="protein sequence ID" value="KAF7990957.1"/>
    <property type="molecule type" value="Genomic_DNA"/>
</dbReference>
<dbReference type="PANTHER" id="PTHR24388">
    <property type="entry name" value="ZINC FINGER PROTEIN"/>
    <property type="match status" value="1"/>
</dbReference>
<dbReference type="InterPro" id="IPR036236">
    <property type="entry name" value="Znf_C2H2_sf"/>
</dbReference>
<evidence type="ECO:0000256" key="7">
    <source>
        <dbReference type="PROSITE-ProRule" id="PRU00042"/>
    </source>
</evidence>
<dbReference type="GO" id="GO:0008270">
    <property type="term" value="F:zinc ion binding"/>
    <property type="evidence" value="ECO:0007669"/>
    <property type="project" value="UniProtKB-KW"/>
</dbReference>
<keyword evidence="3 7" id="KW-0863">Zinc-finger</keyword>
<name>A0A834XR13_APHGI</name>
<keyword evidence="10" id="KW-1185">Reference proteome</keyword>
<sequence>MSDTEKNNGTFGAKRAKFAVQKDELQSECESVIATNKKLQITENEQVAEYVCDQFNESFSTHSSQQQQQQNDGPVVIEESTDIQENATTETAVRVSVIKNPMMIQKKSERESVLATNEKLQITENKQLAEHVCDQFNESFSTHSSQQQQQQNDGPVVIEESTDIQENATTETAVRVSVIKNPMMIQKKSERESVLATNEKLQITENKQLAEHIRDLFNKSFPTHSSQQQQQQNDGPVVIEESTDIQKNATTGIKSPIMIIQENSECERHMYQHSGQRPYKCEECPRAFKRKHHLTEHKRLHTGEKPFQCIKCLKRFSHSGSYSQHMNPLRCKLY</sequence>
<evidence type="ECO:0000259" key="8">
    <source>
        <dbReference type="PROSITE" id="PS50157"/>
    </source>
</evidence>
<dbReference type="PANTHER" id="PTHR24388:SF53">
    <property type="entry name" value="CHORION TRANSCRIPTION FACTOR CF2-RELATED"/>
    <property type="match status" value="1"/>
</dbReference>
<evidence type="ECO:0000256" key="2">
    <source>
        <dbReference type="ARBA" id="ARBA00022737"/>
    </source>
</evidence>
<evidence type="ECO:0000256" key="5">
    <source>
        <dbReference type="ARBA" id="ARBA00023242"/>
    </source>
</evidence>
<dbReference type="PROSITE" id="PS00028">
    <property type="entry name" value="ZINC_FINGER_C2H2_1"/>
    <property type="match status" value="1"/>
</dbReference>
<evidence type="ECO:0000256" key="4">
    <source>
        <dbReference type="ARBA" id="ARBA00022833"/>
    </source>
</evidence>
<feature type="domain" description="C2H2-type" evidence="8">
    <location>
        <begin position="279"/>
        <end position="306"/>
    </location>
</feature>
<dbReference type="AlphaFoldDB" id="A0A834XR13"/>
<keyword evidence="4" id="KW-0862">Zinc</keyword>
<keyword evidence="5" id="KW-0539">Nucleus</keyword>
<keyword evidence="1" id="KW-0479">Metal-binding</keyword>
<dbReference type="SMART" id="SM00355">
    <property type="entry name" value="ZnF_C2H2"/>
    <property type="match status" value="2"/>
</dbReference>
<evidence type="ECO:0000313" key="10">
    <source>
        <dbReference type="Proteomes" id="UP000639338"/>
    </source>
</evidence>
<evidence type="ECO:0000313" key="9">
    <source>
        <dbReference type="EMBL" id="KAF7990957.1"/>
    </source>
</evidence>
<comment type="similarity">
    <text evidence="6">Belongs to the snail C2H2-type zinc-finger protein family.</text>
</comment>
<gene>
    <name evidence="9" type="ORF">HCN44_000762</name>
</gene>
<dbReference type="Proteomes" id="UP000639338">
    <property type="component" value="Unassembled WGS sequence"/>
</dbReference>
<comment type="caution">
    <text evidence="9">The sequence shown here is derived from an EMBL/GenBank/DDBJ whole genome shotgun (WGS) entry which is preliminary data.</text>
</comment>
<dbReference type="FunFam" id="3.30.160.60:FF:000016">
    <property type="entry name" value="zinc finger protein 37 homolog"/>
    <property type="match status" value="1"/>
</dbReference>
<protein>
    <recommendedName>
        <fullName evidence="8">C2H2-type domain-containing protein</fullName>
    </recommendedName>
</protein>
<dbReference type="SUPFAM" id="SSF57667">
    <property type="entry name" value="beta-beta-alpha zinc fingers"/>
    <property type="match status" value="1"/>
</dbReference>
<dbReference type="GO" id="GO:0000978">
    <property type="term" value="F:RNA polymerase II cis-regulatory region sequence-specific DNA binding"/>
    <property type="evidence" value="ECO:0007669"/>
    <property type="project" value="TreeGrafter"/>
</dbReference>
<proteinExistence type="inferred from homology"/>
<evidence type="ECO:0000256" key="3">
    <source>
        <dbReference type="ARBA" id="ARBA00022771"/>
    </source>
</evidence>
<dbReference type="Gene3D" id="3.30.160.60">
    <property type="entry name" value="Classic Zinc Finger"/>
    <property type="match status" value="2"/>
</dbReference>
<dbReference type="InterPro" id="IPR013087">
    <property type="entry name" value="Znf_C2H2_type"/>
</dbReference>
<evidence type="ECO:0000256" key="1">
    <source>
        <dbReference type="ARBA" id="ARBA00022723"/>
    </source>
</evidence>
<accession>A0A834XR13</accession>
<organism evidence="9 10">
    <name type="scientific">Aphidius gifuensis</name>
    <name type="common">Parasitoid wasp</name>
    <dbReference type="NCBI Taxonomy" id="684658"/>
    <lineage>
        <taxon>Eukaryota</taxon>
        <taxon>Metazoa</taxon>
        <taxon>Ecdysozoa</taxon>
        <taxon>Arthropoda</taxon>
        <taxon>Hexapoda</taxon>
        <taxon>Insecta</taxon>
        <taxon>Pterygota</taxon>
        <taxon>Neoptera</taxon>
        <taxon>Endopterygota</taxon>
        <taxon>Hymenoptera</taxon>
        <taxon>Apocrita</taxon>
        <taxon>Ichneumonoidea</taxon>
        <taxon>Braconidae</taxon>
        <taxon>Aphidiinae</taxon>
        <taxon>Aphidius</taxon>
    </lineage>
</organism>
<dbReference type="PROSITE" id="PS50157">
    <property type="entry name" value="ZINC_FINGER_C2H2_2"/>
    <property type="match status" value="1"/>
</dbReference>
<reference evidence="9 10" key="1">
    <citation type="submission" date="2020-08" db="EMBL/GenBank/DDBJ databases">
        <title>Aphidius gifuensis genome sequencing and assembly.</title>
        <authorList>
            <person name="Du Z."/>
        </authorList>
    </citation>
    <scope>NUCLEOTIDE SEQUENCE [LARGE SCALE GENOMIC DNA]</scope>
    <source>
        <strain evidence="9">YNYX2018</strain>
        <tissue evidence="9">Adults</tissue>
    </source>
</reference>
<keyword evidence="2" id="KW-0677">Repeat</keyword>
<dbReference type="GO" id="GO:0000981">
    <property type="term" value="F:DNA-binding transcription factor activity, RNA polymerase II-specific"/>
    <property type="evidence" value="ECO:0007669"/>
    <property type="project" value="TreeGrafter"/>
</dbReference>